<evidence type="ECO:0000313" key="2">
    <source>
        <dbReference type="Proteomes" id="UP001519460"/>
    </source>
</evidence>
<protein>
    <submittedName>
        <fullName evidence="1">Uncharacterized protein</fullName>
    </submittedName>
</protein>
<keyword evidence="2" id="KW-1185">Reference proteome</keyword>
<reference evidence="1 2" key="1">
    <citation type="journal article" date="2023" name="Sci. Data">
        <title>Genome assembly of the Korean intertidal mud-creeper Batillaria attramentaria.</title>
        <authorList>
            <person name="Patra A.K."/>
            <person name="Ho P.T."/>
            <person name="Jun S."/>
            <person name="Lee S.J."/>
            <person name="Kim Y."/>
            <person name="Won Y.J."/>
        </authorList>
    </citation>
    <scope>NUCLEOTIDE SEQUENCE [LARGE SCALE GENOMIC DNA]</scope>
    <source>
        <strain evidence="1">Wonlab-2016</strain>
    </source>
</reference>
<name>A0ABD0JYR1_9CAEN</name>
<organism evidence="1 2">
    <name type="scientific">Batillaria attramentaria</name>
    <dbReference type="NCBI Taxonomy" id="370345"/>
    <lineage>
        <taxon>Eukaryota</taxon>
        <taxon>Metazoa</taxon>
        <taxon>Spiralia</taxon>
        <taxon>Lophotrochozoa</taxon>
        <taxon>Mollusca</taxon>
        <taxon>Gastropoda</taxon>
        <taxon>Caenogastropoda</taxon>
        <taxon>Sorbeoconcha</taxon>
        <taxon>Cerithioidea</taxon>
        <taxon>Batillariidae</taxon>
        <taxon>Batillaria</taxon>
    </lineage>
</organism>
<sequence length="83" mass="9583">MDENSCTAGRLTVPFDASRRNGQPIEWIGWDLWDPFNSWAEMRRVLSLQHDHGQSSCFHGNLPSLIIRLLSSLVEFWKQPGKD</sequence>
<comment type="caution">
    <text evidence="1">The sequence shown here is derived from an EMBL/GenBank/DDBJ whole genome shotgun (WGS) entry which is preliminary data.</text>
</comment>
<gene>
    <name evidence="1" type="ORF">BaRGS_00028608</name>
</gene>
<dbReference type="EMBL" id="JACVVK020000287">
    <property type="protein sequence ID" value="KAK7480124.1"/>
    <property type="molecule type" value="Genomic_DNA"/>
</dbReference>
<proteinExistence type="predicted"/>
<evidence type="ECO:0000313" key="1">
    <source>
        <dbReference type="EMBL" id="KAK7480124.1"/>
    </source>
</evidence>
<dbReference type="Proteomes" id="UP001519460">
    <property type="component" value="Unassembled WGS sequence"/>
</dbReference>
<accession>A0ABD0JYR1</accession>
<dbReference type="AlphaFoldDB" id="A0ABD0JYR1"/>